<name>A0A0R1UZT6_9LACO</name>
<dbReference type="InterPro" id="IPR000073">
    <property type="entry name" value="AB_hydrolase_1"/>
</dbReference>
<dbReference type="InterPro" id="IPR029058">
    <property type="entry name" value="AB_hydrolase_fold"/>
</dbReference>
<dbReference type="STRING" id="1423801.FD50_GL000676"/>
<gene>
    <name evidence="2" type="ORF">FD50_GL000676</name>
</gene>
<proteinExistence type="predicted"/>
<dbReference type="PANTHER" id="PTHR43798:SF6">
    <property type="entry name" value="HYDROLASE, PUTATIVE (AFU_ORTHOLOGUE AFUA_4G13070)-RELATED"/>
    <property type="match status" value="1"/>
</dbReference>
<sequence length="272" mass="31300">MEAPQMQQKIDNFSIHYEIRGTGIPVVFLHGLCLDLNFMKENYAEYFDSKKYQQIYLDLPGMGKSSSFSEPLPSGDYLCTVITRFLDSLGIKDFYLCGHSYGGYLALGIAYRCAQQVKGLFLTCPVITANANKRITEKHLNLTLAEIKPTNATDYADYKEMNVVINDLSWQKYQKEIASGLQQCDFQFIEQLQRDDFKAYQLNDEENIKKWQTQIPTFLLLGRHDQIVGFREQSKLSLTFVNCNLLVLDSAGHNLPLDQPQIFKSCLNYFFK</sequence>
<protein>
    <submittedName>
        <fullName evidence="2">Alpha beta fold family hydrolase</fullName>
    </submittedName>
</protein>
<organism evidence="2 3">
    <name type="scientific">Liquorilactobacillus satsumensis DSM 16230 = JCM 12392</name>
    <dbReference type="NCBI Taxonomy" id="1423801"/>
    <lineage>
        <taxon>Bacteria</taxon>
        <taxon>Bacillati</taxon>
        <taxon>Bacillota</taxon>
        <taxon>Bacilli</taxon>
        <taxon>Lactobacillales</taxon>
        <taxon>Lactobacillaceae</taxon>
        <taxon>Liquorilactobacillus</taxon>
    </lineage>
</organism>
<dbReference type="GO" id="GO:0016787">
    <property type="term" value="F:hydrolase activity"/>
    <property type="evidence" value="ECO:0007669"/>
    <property type="project" value="UniProtKB-KW"/>
</dbReference>
<dbReference type="AlphaFoldDB" id="A0A0R1UZT6"/>
<comment type="caution">
    <text evidence="2">The sequence shown here is derived from an EMBL/GenBank/DDBJ whole genome shotgun (WGS) entry which is preliminary data.</text>
</comment>
<dbReference type="Pfam" id="PF00561">
    <property type="entry name" value="Abhydrolase_1"/>
    <property type="match status" value="1"/>
</dbReference>
<dbReference type="EMBL" id="AZFQ01000036">
    <property type="protein sequence ID" value="KRL98863.1"/>
    <property type="molecule type" value="Genomic_DNA"/>
</dbReference>
<keyword evidence="2" id="KW-0378">Hydrolase</keyword>
<dbReference type="InterPro" id="IPR050266">
    <property type="entry name" value="AB_hydrolase_sf"/>
</dbReference>
<accession>A0A0R1UZT6</accession>
<feature type="domain" description="AB hydrolase-1" evidence="1">
    <location>
        <begin position="25"/>
        <end position="259"/>
    </location>
</feature>
<dbReference type="SUPFAM" id="SSF53474">
    <property type="entry name" value="alpha/beta-Hydrolases"/>
    <property type="match status" value="1"/>
</dbReference>
<evidence type="ECO:0000313" key="3">
    <source>
        <dbReference type="Proteomes" id="UP000051166"/>
    </source>
</evidence>
<dbReference type="Gene3D" id="3.40.50.1820">
    <property type="entry name" value="alpha/beta hydrolase"/>
    <property type="match status" value="1"/>
</dbReference>
<evidence type="ECO:0000313" key="2">
    <source>
        <dbReference type="EMBL" id="KRL98863.1"/>
    </source>
</evidence>
<dbReference type="Proteomes" id="UP000051166">
    <property type="component" value="Unassembled WGS sequence"/>
</dbReference>
<dbReference type="PRINTS" id="PR00111">
    <property type="entry name" value="ABHYDROLASE"/>
</dbReference>
<keyword evidence="3" id="KW-1185">Reference proteome</keyword>
<dbReference type="PATRIC" id="fig|1423801.4.peg.686"/>
<dbReference type="PANTHER" id="PTHR43798">
    <property type="entry name" value="MONOACYLGLYCEROL LIPASE"/>
    <property type="match status" value="1"/>
</dbReference>
<reference evidence="2 3" key="1">
    <citation type="journal article" date="2015" name="Genome Announc.">
        <title>Expanding the biotechnology potential of lactobacilli through comparative genomics of 213 strains and associated genera.</title>
        <authorList>
            <person name="Sun Z."/>
            <person name="Harris H.M."/>
            <person name="McCann A."/>
            <person name="Guo C."/>
            <person name="Argimon S."/>
            <person name="Zhang W."/>
            <person name="Yang X."/>
            <person name="Jeffery I.B."/>
            <person name="Cooney J.C."/>
            <person name="Kagawa T.F."/>
            <person name="Liu W."/>
            <person name="Song Y."/>
            <person name="Salvetti E."/>
            <person name="Wrobel A."/>
            <person name="Rasinkangas P."/>
            <person name="Parkhill J."/>
            <person name="Rea M.C."/>
            <person name="O'Sullivan O."/>
            <person name="Ritari J."/>
            <person name="Douillard F.P."/>
            <person name="Paul Ross R."/>
            <person name="Yang R."/>
            <person name="Briner A.E."/>
            <person name="Felis G.E."/>
            <person name="de Vos W.M."/>
            <person name="Barrangou R."/>
            <person name="Klaenhammer T.R."/>
            <person name="Caufield P.W."/>
            <person name="Cui Y."/>
            <person name="Zhang H."/>
            <person name="O'Toole P.W."/>
        </authorList>
    </citation>
    <scope>NUCLEOTIDE SEQUENCE [LARGE SCALE GENOMIC DNA]</scope>
    <source>
        <strain evidence="2 3">DSM 16230</strain>
    </source>
</reference>
<evidence type="ECO:0000259" key="1">
    <source>
        <dbReference type="Pfam" id="PF00561"/>
    </source>
</evidence>